<evidence type="ECO:0000259" key="14">
    <source>
        <dbReference type="Pfam" id="PF02463"/>
    </source>
</evidence>
<reference evidence="15" key="1">
    <citation type="journal article" date="2021" name="Genome Biol. Evol.">
        <title>The assembled and annotated genome of the fairy-ring fungus Marasmius oreades.</title>
        <authorList>
            <person name="Hiltunen M."/>
            <person name="Ament-Velasquez S.L."/>
            <person name="Johannesson H."/>
        </authorList>
    </citation>
    <scope>NUCLEOTIDE SEQUENCE</scope>
    <source>
        <strain evidence="15">03SP1</strain>
    </source>
</reference>
<dbReference type="GeneID" id="66081310"/>
<evidence type="ECO:0000256" key="3">
    <source>
        <dbReference type="ARBA" id="ARBA00006793"/>
    </source>
</evidence>
<evidence type="ECO:0000256" key="2">
    <source>
        <dbReference type="ARBA" id="ARBA00004286"/>
    </source>
</evidence>
<feature type="compositionally biased region" description="Acidic residues" evidence="13">
    <location>
        <begin position="55"/>
        <end position="69"/>
    </location>
</feature>
<dbReference type="AlphaFoldDB" id="A0A9P7UNH3"/>
<keyword evidence="6" id="KW-0227">DNA damage</keyword>
<dbReference type="GO" id="GO:0005634">
    <property type="term" value="C:nucleus"/>
    <property type="evidence" value="ECO:0007669"/>
    <property type="project" value="UniProtKB-SubCell"/>
</dbReference>
<dbReference type="RefSeq" id="XP_043004689.1">
    <property type="nucleotide sequence ID" value="XM_043157322.1"/>
</dbReference>
<dbReference type="GO" id="GO:0003697">
    <property type="term" value="F:single-stranded DNA binding"/>
    <property type="evidence" value="ECO:0007669"/>
    <property type="project" value="TreeGrafter"/>
</dbReference>
<evidence type="ECO:0000256" key="6">
    <source>
        <dbReference type="ARBA" id="ARBA00022763"/>
    </source>
</evidence>
<dbReference type="GO" id="GO:0000724">
    <property type="term" value="P:double-strand break repair via homologous recombination"/>
    <property type="evidence" value="ECO:0007669"/>
    <property type="project" value="TreeGrafter"/>
</dbReference>
<dbReference type="Pfam" id="PF02463">
    <property type="entry name" value="SMC_N"/>
    <property type="match status" value="1"/>
</dbReference>
<keyword evidence="16" id="KW-1185">Reference proteome</keyword>
<keyword evidence="9" id="KW-0233">DNA recombination</keyword>
<sequence length="1139" mass="129905">MPKRRAAADSDDGESRELSASPSSKRARTVEESDDDESRQRTRVKKGKGKARVEAEEDDKDDDVELDDGEKIDEEAFENQYGKKVFEHLEAKRVKAGFGGIAEYGIIETIEMHQFMCHRSLKFAFGPNINFIIGHNGSGKSAVLSAITVALGGKTASTGRGSGLKAFIREGQQVAEVTISLKNQGEEAYKPEEYGKSIFITRRFTTQGSSTWKIKSKDGRVISTKKEELALICDHMNIQVDNPMNVLTQDFARQFLSSSTSAEKYQFFLRGTQLSQLSTEYETCLENINNTMKVLANKKSAIPDLEAAFKEASLRFEEASKAREQKQRVDDLKRELAWAHVAEKQRELEAKALDAEKQQRRLPKIQRGLVKAQAELQEAEAQVRQFEEEVAALGTHDELTEKHTEAKQKIALQRREIGECRGEMREINTNLKSANESIAEMQQQIDQELQRLASNTHAKRDEYQRRLTAAKAAVTVDEEKRKEMEDIIIPSLDAEVRQWQAEGQATTAQIEALKNRISECEGMIQRCDEMENNRYLAYGNHISSVLQRIAKTRWRGDRPLGPLGEYVKVKEGKKWAPLLRHQLGRQLTAFAVTDAQDQKTLRTILNESKNPNIVIIIYEKDLFDYSSGEPAADLPTVLRALEFSDEYVKRMLINQRGIERMLLGITRREGEEILRRARGGHAWTADGFDLRRFPEGGGATNPLNFRRRNDNSELLLSDRAADEKGFYEADLKKAQEDYRPVVEKEKELRMKFSTARTEIEAKKRELHNILKRLAQAKRHLRAVEEEGQEETPVSIQTLEEAKQDSEREKESLTAQFMDVSQRHQGLEQELAELQRKEQETRSQIESFQTQKNEAVAKTSAAAEARLQAQSAILHFENKLKEEQSKLDAENNSVETLQTEFQEWTAGALQYCERVETSRKTNEIQRQIDSVQAALKERERRQGYSLEEITVEVNKTKAKLDAAKKELKQMASLNKLLKASVMARMKRWQDFRLHIALRCRLVFTYNLSQRGYYGSIKFDHAGQELSLHVKTEDQASSNARDKEIHALSGGEKSFSTICLLLSLWESIGCPLRCLDEFDVFMDAVNRRISMKMMIDTANQSDKKQYILITPQDMNNIHVGPTVRVHRMTDPERGQGVLAMS</sequence>
<protein>
    <recommendedName>
        <fullName evidence="14">RecF/RecN/SMC N-terminal domain-containing protein</fullName>
    </recommendedName>
</protein>
<evidence type="ECO:0000256" key="5">
    <source>
        <dbReference type="ARBA" id="ARBA00022741"/>
    </source>
</evidence>
<evidence type="ECO:0000313" key="15">
    <source>
        <dbReference type="EMBL" id="KAG7088218.1"/>
    </source>
</evidence>
<dbReference type="InterPro" id="IPR027417">
    <property type="entry name" value="P-loop_NTPase"/>
</dbReference>
<feature type="coiled-coil region" evidence="12">
    <location>
        <begin position="496"/>
        <end position="530"/>
    </location>
</feature>
<dbReference type="SUPFAM" id="SSF52540">
    <property type="entry name" value="P-loop containing nucleoside triphosphate hydrolases"/>
    <property type="match status" value="1"/>
</dbReference>
<keyword evidence="11" id="KW-0539">Nucleus</keyword>
<evidence type="ECO:0000256" key="12">
    <source>
        <dbReference type="SAM" id="Coils"/>
    </source>
</evidence>
<dbReference type="Proteomes" id="UP001049176">
    <property type="component" value="Chromosome 8"/>
</dbReference>
<dbReference type="EMBL" id="CM032188">
    <property type="protein sequence ID" value="KAG7088218.1"/>
    <property type="molecule type" value="Genomic_DNA"/>
</dbReference>
<accession>A0A9P7UNH3</accession>
<dbReference type="Gene3D" id="3.40.50.300">
    <property type="entry name" value="P-loop containing nucleotide triphosphate hydrolases"/>
    <property type="match status" value="2"/>
</dbReference>
<evidence type="ECO:0000313" key="16">
    <source>
        <dbReference type="Proteomes" id="UP001049176"/>
    </source>
</evidence>
<feature type="compositionally biased region" description="Basic residues" evidence="13">
    <location>
        <begin position="41"/>
        <end position="50"/>
    </location>
</feature>
<comment type="similarity">
    <text evidence="3">Belongs to the SMC family. SMC6 subfamily.</text>
</comment>
<dbReference type="GO" id="GO:0003684">
    <property type="term" value="F:damaged DNA binding"/>
    <property type="evidence" value="ECO:0007669"/>
    <property type="project" value="TreeGrafter"/>
</dbReference>
<evidence type="ECO:0000256" key="1">
    <source>
        <dbReference type="ARBA" id="ARBA00004123"/>
    </source>
</evidence>
<dbReference type="GO" id="GO:0005524">
    <property type="term" value="F:ATP binding"/>
    <property type="evidence" value="ECO:0007669"/>
    <property type="project" value="UniProtKB-KW"/>
</dbReference>
<dbReference type="PANTHER" id="PTHR19306:SF6">
    <property type="entry name" value="STRUCTURAL MAINTENANCE OF CHROMOSOMES PROTEIN 6"/>
    <property type="match status" value="1"/>
</dbReference>
<evidence type="ECO:0000256" key="4">
    <source>
        <dbReference type="ARBA" id="ARBA00022454"/>
    </source>
</evidence>
<name>A0A9P7UNH3_9AGAR</name>
<evidence type="ECO:0000256" key="9">
    <source>
        <dbReference type="ARBA" id="ARBA00023172"/>
    </source>
</evidence>
<gene>
    <name evidence="15" type="ORF">E1B28_012235</name>
</gene>
<dbReference type="KEGG" id="more:E1B28_012235"/>
<dbReference type="GO" id="GO:0030915">
    <property type="term" value="C:Smc5-Smc6 complex"/>
    <property type="evidence" value="ECO:0007669"/>
    <property type="project" value="TreeGrafter"/>
</dbReference>
<feature type="region of interest" description="Disordered" evidence="13">
    <location>
        <begin position="1"/>
        <end position="69"/>
    </location>
</feature>
<keyword evidence="8 12" id="KW-0175">Coiled coil</keyword>
<keyword evidence="7" id="KW-0067">ATP-binding</keyword>
<keyword evidence="10" id="KW-0234">DNA repair</keyword>
<comment type="subcellular location">
    <subcellularLocation>
        <location evidence="2">Chromosome</location>
    </subcellularLocation>
    <subcellularLocation>
        <location evidence="1">Nucleus</location>
    </subcellularLocation>
</comment>
<evidence type="ECO:0000256" key="13">
    <source>
        <dbReference type="SAM" id="MobiDB-lite"/>
    </source>
</evidence>
<evidence type="ECO:0000256" key="10">
    <source>
        <dbReference type="ARBA" id="ARBA00023204"/>
    </source>
</evidence>
<proteinExistence type="inferred from homology"/>
<comment type="caution">
    <text evidence="15">The sequence shown here is derived from an EMBL/GenBank/DDBJ whole genome shotgun (WGS) entry which is preliminary data.</text>
</comment>
<evidence type="ECO:0000256" key="7">
    <source>
        <dbReference type="ARBA" id="ARBA00022840"/>
    </source>
</evidence>
<feature type="coiled-coil region" evidence="12">
    <location>
        <begin position="341"/>
        <end position="451"/>
    </location>
</feature>
<dbReference type="PANTHER" id="PTHR19306">
    <property type="entry name" value="STRUCTURAL MAINTENANCE OF CHROMOSOMES 5,6 SMC5, SMC6"/>
    <property type="match status" value="1"/>
</dbReference>
<feature type="domain" description="RecF/RecN/SMC N-terminal" evidence="14">
    <location>
        <begin position="107"/>
        <end position="1111"/>
    </location>
</feature>
<keyword evidence="5" id="KW-0547">Nucleotide-binding</keyword>
<organism evidence="15 16">
    <name type="scientific">Marasmius oreades</name>
    <name type="common">fairy-ring Marasmius</name>
    <dbReference type="NCBI Taxonomy" id="181124"/>
    <lineage>
        <taxon>Eukaryota</taxon>
        <taxon>Fungi</taxon>
        <taxon>Dikarya</taxon>
        <taxon>Basidiomycota</taxon>
        <taxon>Agaricomycotina</taxon>
        <taxon>Agaricomycetes</taxon>
        <taxon>Agaricomycetidae</taxon>
        <taxon>Agaricales</taxon>
        <taxon>Marasmiineae</taxon>
        <taxon>Marasmiaceae</taxon>
        <taxon>Marasmius</taxon>
    </lineage>
</organism>
<dbReference type="OrthoDB" id="10072614at2759"/>
<dbReference type="GO" id="GO:0035861">
    <property type="term" value="C:site of double-strand break"/>
    <property type="evidence" value="ECO:0007669"/>
    <property type="project" value="TreeGrafter"/>
</dbReference>
<evidence type="ECO:0000256" key="11">
    <source>
        <dbReference type="ARBA" id="ARBA00023242"/>
    </source>
</evidence>
<dbReference type="InterPro" id="IPR003395">
    <property type="entry name" value="RecF/RecN/SMC_N"/>
</dbReference>
<evidence type="ECO:0000256" key="8">
    <source>
        <dbReference type="ARBA" id="ARBA00023054"/>
    </source>
</evidence>
<feature type="coiled-coil region" evidence="12">
    <location>
        <begin position="717"/>
        <end position="979"/>
    </location>
</feature>
<keyword evidence="4" id="KW-0158">Chromosome</keyword>